<organism evidence="1 2">
    <name type="scientific">Cyclostephanos tholiformis</name>
    <dbReference type="NCBI Taxonomy" id="382380"/>
    <lineage>
        <taxon>Eukaryota</taxon>
        <taxon>Sar</taxon>
        <taxon>Stramenopiles</taxon>
        <taxon>Ochrophyta</taxon>
        <taxon>Bacillariophyta</taxon>
        <taxon>Coscinodiscophyceae</taxon>
        <taxon>Thalassiosirophycidae</taxon>
        <taxon>Stephanodiscales</taxon>
        <taxon>Stephanodiscaceae</taxon>
        <taxon>Cyclostephanos</taxon>
    </lineage>
</organism>
<reference evidence="1 2" key="1">
    <citation type="submission" date="2024-10" db="EMBL/GenBank/DDBJ databases">
        <title>Updated reference genomes for cyclostephanoid diatoms.</title>
        <authorList>
            <person name="Roberts W.R."/>
            <person name="Alverson A.J."/>
        </authorList>
    </citation>
    <scope>NUCLEOTIDE SEQUENCE [LARGE SCALE GENOMIC DNA]</scope>
    <source>
        <strain evidence="1 2">AJA228-03</strain>
    </source>
</reference>
<accession>A0ABD3R4E2</accession>
<evidence type="ECO:0000313" key="1">
    <source>
        <dbReference type="EMBL" id="KAL3807473.1"/>
    </source>
</evidence>
<name>A0ABD3R4E2_9STRA</name>
<protein>
    <submittedName>
        <fullName evidence="1">Uncharacterized protein</fullName>
    </submittedName>
</protein>
<sequence length="150" mass="16579">MGGRFRLCIWPEHCLIGSSGHGIVDVVFDAMNAWCRDTGGIIEYVYKGMNPWTEMYSALCAEVPVGIDTGFNRDLLESEARIGWSCAARHWPLRQLHRPVIGEDERSKIVILKDCASSVPGFEGAGEIFLTDMENAGVRVGTSDALFRAE</sequence>
<comment type="caution">
    <text evidence="1">The sequence shown here is derived from an EMBL/GenBank/DDBJ whole genome shotgun (WGS) entry which is preliminary data.</text>
</comment>
<dbReference type="EMBL" id="JALLPB020000626">
    <property type="protein sequence ID" value="KAL3807473.1"/>
    <property type="molecule type" value="Genomic_DNA"/>
</dbReference>
<gene>
    <name evidence="1" type="ORF">ACHAXA_006302</name>
</gene>
<keyword evidence="2" id="KW-1185">Reference proteome</keyword>
<dbReference type="Proteomes" id="UP001530377">
    <property type="component" value="Unassembled WGS sequence"/>
</dbReference>
<dbReference type="InterPro" id="IPR036380">
    <property type="entry name" value="Isochorismatase-like_sf"/>
</dbReference>
<proteinExistence type="predicted"/>
<dbReference type="AlphaFoldDB" id="A0ABD3R4E2"/>
<evidence type="ECO:0000313" key="2">
    <source>
        <dbReference type="Proteomes" id="UP001530377"/>
    </source>
</evidence>
<dbReference type="Gene3D" id="3.40.50.850">
    <property type="entry name" value="Isochorismatase-like"/>
    <property type="match status" value="1"/>
</dbReference>